<keyword evidence="9 11" id="KW-0627">Porphyrin biosynthesis</keyword>
<evidence type="ECO:0000259" key="12">
    <source>
        <dbReference type="Pfam" id="PF01593"/>
    </source>
</evidence>
<accession>A0A8B6GG85</accession>
<comment type="caution">
    <text evidence="13">The sequence shown here is derived from an EMBL/GenBank/DDBJ whole genome shotgun (WGS) entry which is preliminary data.</text>
</comment>
<keyword evidence="14" id="KW-1185">Reference proteome</keyword>
<evidence type="ECO:0000256" key="6">
    <source>
        <dbReference type="ARBA" id="ARBA00022827"/>
    </source>
</evidence>
<name>A0A8B6GG85_MYTGA</name>
<dbReference type="AlphaFoldDB" id="A0A8B6GG85"/>
<evidence type="ECO:0000256" key="5">
    <source>
        <dbReference type="ARBA" id="ARBA00022630"/>
    </source>
</evidence>
<reference evidence="13" key="1">
    <citation type="submission" date="2018-11" db="EMBL/GenBank/DDBJ databases">
        <authorList>
            <person name="Alioto T."/>
            <person name="Alioto T."/>
        </authorList>
    </citation>
    <scope>NUCLEOTIDE SEQUENCE</scope>
</reference>
<evidence type="ECO:0000256" key="8">
    <source>
        <dbReference type="ARBA" id="ARBA00023133"/>
    </source>
</evidence>
<dbReference type="Proteomes" id="UP000596742">
    <property type="component" value="Unassembled WGS sequence"/>
</dbReference>
<organism evidence="13 14">
    <name type="scientific">Mytilus galloprovincialis</name>
    <name type="common">Mediterranean mussel</name>
    <dbReference type="NCBI Taxonomy" id="29158"/>
    <lineage>
        <taxon>Eukaryota</taxon>
        <taxon>Metazoa</taxon>
        <taxon>Spiralia</taxon>
        <taxon>Lophotrochozoa</taxon>
        <taxon>Mollusca</taxon>
        <taxon>Bivalvia</taxon>
        <taxon>Autobranchia</taxon>
        <taxon>Pteriomorphia</taxon>
        <taxon>Mytilida</taxon>
        <taxon>Mytiloidea</taxon>
        <taxon>Mytilidae</taxon>
        <taxon>Mytilinae</taxon>
        <taxon>Mytilus</taxon>
    </lineage>
</organism>
<comment type="similarity">
    <text evidence="3 11">Belongs to the protoporphyrinogen/coproporphyrinogen oxidase family. Protoporphyrinogen oxidase subfamily.</text>
</comment>
<dbReference type="SUPFAM" id="SSF54373">
    <property type="entry name" value="FAD-linked reductases, C-terminal domain"/>
    <property type="match status" value="1"/>
</dbReference>
<dbReference type="InterPro" id="IPR050464">
    <property type="entry name" value="Zeta_carotene_desat/Oxidored"/>
</dbReference>
<evidence type="ECO:0000256" key="7">
    <source>
        <dbReference type="ARBA" id="ARBA00023002"/>
    </source>
</evidence>
<dbReference type="PANTHER" id="PTHR42923">
    <property type="entry name" value="PROTOPORPHYRINOGEN OXIDASE"/>
    <property type="match status" value="1"/>
</dbReference>
<evidence type="ECO:0000256" key="1">
    <source>
        <dbReference type="ARBA" id="ARBA00002600"/>
    </source>
</evidence>
<dbReference type="GO" id="GO:0005743">
    <property type="term" value="C:mitochondrial inner membrane"/>
    <property type="evidence" value="ECO:0007669"/>
    <property type="project" value="UniProtKB-SubCell"/>
</dbReference>
<comment type="catalytic activity">
    <reaction evidence="10 11">
        <text>protoporphyrinogen IX + 3 O2 = protoporphyrin IX + 3 H2O2</text>
        <dbReference type="Rhea" id="RHEA:25576"/>
        <dbReference type="ChEBI" id="CHEBI:15379"/>
        <dbReference type="ChEBI" id="CHEBI:16240"/>
        <dbReference type="ChEBI" id="CHEBI:57306"/>
        <dbReference type="ChEBI" id="CHEBI:57307"/>
        <dbReference type="EC" id="1.3.3.4"/>
    </reaction>
</comment>
<sequence length="499" mass="55643">MTAVILGGGVSGLASAYYLVRNSSPFKRIILLEASDRLGGWIQTSRLDNGAIFEHGPRSLRPAGKGGKNTLSLATELGLSNDIIAVTRNHPSTKNRYIYMNKKLNRLAIGGGFKNTFYPQPPFSQSVFSMVIKELRAPVPDNDIEDESIHSFFSRRIGQEVADYLLDPVFRGIFAGDISKLSVKSCLPMDVLKIEKEYKSLMRGVIRRKEKDDDNEVYAMNDIMRATKERWSTWSFQKGMSQLSERLEDVIIRRGNVEIRKSTPCRGLEFDGDKVKVITDTESITADHVVSSIFSQDLSKLLGSPQEELSNLLNQITAVSCIVVNVEYKDYMSNIEGFGHLLPSSEDPCVLGVIYDSSTFKQHDAEKYVSSRYTMMLGGAWYDKLVDRLGDLKESTIQDYACKVLSEQLDIKTEPSNVVVTIQKNCIPQYFVGHSKLVESIDKCVSDNGLPLSLVGSSYKGVSVNDCINNAKLTLKQFDHGIKKVESPDAENIEKNSNV</sequence>
<dbReference type="EC" id="1.3.3.4" evidence="4 11"/>
<comment type="pathway">
    <text evidence="2 11">Porphyrin-containing compound metabolism; protoporphyrin-IX biosynthesis; protoporphyrin-IX from protoporphyrinogen-IX: step 1/1.</text>
</comment>
<evidence type="ECO:0000313" key="14">
    <source>
        <dbReference type="Proteomes" id="UP000596742"/>
    </source>
</evidence>
<evidence type="ECO:0000313" key="13">
    <source>
        <dbReference type="EMBL" id="VDI63325.1"/>
    </source>
</evidence>
<keyword evidence="8 11" id="KW-0350">Heme biosynthesis</keyword>
<dbReference type="Pfam" id="PF01593">
    <property type="entry name" value="Amino_oxidase"/>
    <property type="match status" value="1"/>
</dbReference>
<comment type="cofactor">
    <cofactor evidence="11">
        <name>FAD</name>
        <dbReference type="ChEBI" id="CHEBI:57692"/>
    </cofactor>
    <text evidence="11">Binds 1 FAD per subunit.</text>
</comment>
<dbReference type="InterPro" id="IPR004572">
    <property type="entry name" value="Protoporphyrinogen_oxidase"/>
</dbReference>
<proteinExistence type="inferred from homology"/>
<keyword evidence="7 11" id="KW-0560">Oxidoreductase</keyword>
<evidence type="ECO:0000256" key="4">
    <source>
        <dbReference type="ARBA" id="ARBA00012867"/>
    </source>
</evidence>
<comment type="function">
    <text evidence="1 11">Catalyzes the 6-electron oxidation of protoporphyrinogen-IX to form protoporphyrin-IX.</text>
</comment>
<dbReference type="InterPro" id="IPR002937">
    <property type="entry name" value="Amino_oxidase"/>
</dbReference>
<evidence type="ECO:0000256" key="2">
    <source>
        <dbReference type="ARBA" id="ARBA00005073"/>
    </source>
</evidence>
<dbReference type="GO" id="GO:0004729">
    <property type="term" value="F:oxygen-dependent protoporphyrinogen oxidase activity"/>
    <property type="evidence" value="ECO:0007669"/>
    <property type="project" value="UniProtKB-UniRule"/>
</dbReference>
<evidence type="ECO:0000256" key="11">
    <source>
        <dbReference type="RuleBase" id="RU367069"/>
    </source>
</evidence>
<dbReference type="GO" id="GO:0006782">
    <property type="term" value="P:protoporphyrinogen IX biosynthetic process"/>
    <property type="evidence" value="ECO:0007669"/>
    <property type="project" value="UniProtKB-UniRule"/>
</dbReference>
<dbReference type="InterPro" id="IPR036188">
    <property type="entry name" value="FAD/NAD-bd_sf"/>
</dbReference>
<keyword evidence="5 11" id="KW-0285">Flavoprotein</keyword>
<dbReference type="PANTHER" id="PTHR42923:SF3">
    <property type="entry name" value="PROTOPORPHYRINOGEN OXIDASE"/>
    <property type="match status" value="1"/>
</dbReference>
<dbReference type="UniPathway" id="UPA00251">
    <property type="reaction ID" value="UER00324"/>
</dbReference>
<dbReference type="Gene3D" id="3.50.50.60">
    <property type="entry name" value="FAD/NAD(P)-binding domain"/>
    <property type="match status" value="1"/>
</dbReference>
<comment type="subcellular location">
    <subcellularLocation>
        <location evidence="11">Mitochondrion inner membrane</location>
    </subcellularLocation>
</comment>
<dbReference type="OrthoDB" id="419752at2759"/>
<protein>
    <recommendedName>
        <fullName evidence="4 11">Protoporphyrinogen oxidase</fullName>
        <ecNumber evidence="4 11">1.3.3.4</ecNumber>
    </recommendedName>
</protein>
<keyword evidence="6 11" id="KW-0274">FAD</keyword>
<evidence type="ECO:0000256" key="9">
    <source>
        <dbReference type="ARBA" id="ARBA00023244"/>
    </source>
</evidence>
<dbReference type="EMBL" id="UYJE01008368">
    <property type="protein sequence ID" value="VDI63325.1"/>
    <property type="molecule type" value="Genomic_DNA"/>
</dbReference>
<gene>
    <name evidence="13" type="ORF">MGAL_10B002553</name>
</gene>
<evidence type="ECO:0000256" key="3">
    <source>
        <dbReference type="ARBA" id="ARBA00010551"/>
    </source>
</evidence>
<feature type="domain" description="Amine oxidase" evidence="12">
    <location>
        <begin position="10"/>
        <end position="469"/>
    </location>
</feature>
<dbReference type="NCBIfam" id="TIGR00562">
    <property type="entry name" value="proto_IX_ox"/>
    <property type="match status" value="1"/>
</dbReference>
<dbReference type="SUPFAM" id="SSF51905">
    <property type="entry name" value="FAD/NAD(P)-binding domain"/>
    <property type="match status" value="1"/>
</dbReference>
<evidence type="ECO:0000256" key="10">
    <source>
        <dbReference type="ARBA" id="ARBA00047554"/>
    </source>
</evidence>